<evidence type="ECO:0000256" key="2">
    <source>
        <dbReference type="SAM" id="SignalP"/>
    </source>
</evidence>
<organism evidence="4 5">
    <name type="scientific">Chromobacterium sinusclupearum</name>
    <dbReference type="NCBI Taxonomy" id="2077146"/>
    <lineage>
        <taxon>Bacteria</taxon>
        <taxon>Pseudomonadati</taxon>
        <taxon>Pseudomonadota</taxon>
        <taxon>Betaproteobacteria</taxon>
        <taxon>Neisseriales</taxon>
        <taxon>Chromobacteriaceae</taxon>
        <taxon>Chromobacterium</taxon>
    </lineage>
</organism>
<proteinExistence type="predicted"/>
<dbReference type="Gene3D" id="2.160.20.10">
    <property type="entry name" value="Single-stranded right-handed beta-helix, Pectin lyase-like"/>
    <property type="match status" value="1"/>
</dbReference>
<feature type="region of interest" description="Disordered" evidence="1">
    <location>
        <begin position="736"/>
        <end position="755"/>
    </location>
</feature>
<dbReference type="NCBIfam" id="TIGR01901">
    <property type="entry name" value="adhes_NPXG"/>
    <property type="match status" value="1"/>
</dbReference>
<evidence type="ECO:0000313" key="4">
    <source>
        <dbReference type="EMBL" id="POA99208.1"/>
    </source>
</evidence>
<feature type="compositionally biased region" description="Low complexity" evidence="1">
    <location>
        <begin position="738"/>
        <end position="755"/>
    </location>
</feature>
<dbReference type="Proteomes" id="UP000236416">
    <property type="component" value="Unassembled WGS sequence"/>
</dbReference>
<feature type="signal peptide" evidence="2">
    <location>
        <begin position="1"/>
        <end position="32"/>
    </location>
</feature>
<evidence type="ECO:0000256" key="1">
    <source>
        <dbReference type="SAM" id="MobiDB-lite"/>
    </source>
</evidence>
<dbReference type="InterPro" id="IPR008638">
    <property type="entry name" value="FhaB/CdiA-like_TPS"/>
</dbReference>
<feature type="compositionally biased region" description="Polar residues" evidence="1">
    <location>
        <begin position="1288"/>
        <end position="1301"/>
    </location>
</feature>
<dbReference type="Pfam" id="PF05860">
    <property type="entry name" value="TPS"/>
    <property type="match status" value="1"/>
</dbReference>
<feature type="region of interest" description="Disordered" evidence="1">
    <location>
        <begin position="1288"/>
        <end position="1328"/>
    </location>
</feature>
<dbReference type="SUPFAM" id="SSF51126">
    <property type="entry name" value="Pectin lyase-like"/>
    <property type="match status" value="1"/>
</dbReference>
<feature type="compositionally biased region" description="Low complexity" evidence="1">
    <location>
        <begin position="1039"/>
        <end position="1054"/>
    </location>
</feature>
<comment type="caution">
    <text evidence="4">The sequence shown here is derived from an EMBL/GenBank/DDBJ whole genome shotgun (WGS) entry which is preliminary data.</text>
</comment>
<dbReference type="InterPro" id="IPR012334">
    <property type="entry name" value="Pectin_lyas_fold"/>
</dbReference>
<feature type="chain" id="PRO_5014446961" description="Filamentous haemagglutinin FhaB/tRNA nuclease CdiA-like TPS domain-containing protein" evidence="2">
    <location>
        <begin position="33"/>
        <end position="1634"/>
    </location>
</feature>
<accession>A0A2K4MQ73</accession>
<dbReference type="GO" id="GO:0003824">
    <property type="term" value="F:catalytic activity"/>
    <property type="evidence" value="ECO:0007669"/>
    <property type="project" value="UniProtKB-ARBA"/>
</dbReference>
<feature type="region of interest" description="Disordered" evidence="1">
    <location>
        <begin position="1232"/>
        <end position="1251"/>
    </location>
</feature>
<dbReference type="Pfam" id="PF13332">
    <property type="entry name" value="Fil_haemagg_2"/>
    <property type="match status" value="5"/>
</dbReference>
<name>A0A2K4MQ73_9NEIS</name>
<protein>
    <recommendedName>
        <fullName evidence="3">Filamentous haemagglutinin FhaB/tRNA nuclease CdiA-like TPS domain-containing protein</fullName>
    </recommendedName>
</protein>
<dbReference type="EMBL" id="PPTF01000026">
    <property type="protein sequence ID" value="POA99208.1"/>
    <property type="molecule type" value="Genomic_DNA"/>
</dbReference>
<dbReference type="InterPro" id="IPR025157">
    <property type="entry name" value="Hemagglutinin_rpt"/>
</dbReference>
<evidence type="ECO:0000313" key="5">
    <source>
        <dbReference type="Proteomes" id="UP000236416"/>
    </source>
</evidence>
<dbReference type="InterPro" id="IPR011050">
    <property type="entry name" value="Pectin_lyase_fold/virulence"/>
</dbReference>
<reference evidence="4 5" key="1">
    <citation type="submission" date="2018-01" db="EMBL/GenBank/DDBJ databases">
        <title>Genomic Sequence of Chromobacterium MWU13-2610 from wild cranberry bogs within the Cape Cod National Seashore.</title>
        <authorList>
            <person name="O'Hara-Hanley K."/>
            <person name="Soby S."/>
            <person name="Harrison A."/>
        </authorList>
    </citation>
    <scope>NUCLEOTIDE SEQUENCE [LARGE SCALE GENOMIC DNA]</scope>
    <source>
        <strain evidence="4 5">MWU13-2610</strain>
    </source>
</reference>
<feature type="region of interest" description="Disordered" evidence="1">
    <location>
        <begin position="998"/>
        <end position="1054"/>
    </location>
</feature>
<dbReference type="SMART" id="SM00912">
    <property type="entry name" value="Haemagg_act"/>
    <property type="match status" value="1"/>
</dbReference>
<feature type="region of interest" description="Disordered" evidence="1">
    <location>
        <begin position="469"/>
        <end position="496"/>
    </location>
</feature>
<gene>
    <name evidence="4" type="ORF">C2134_08035</name>
</gene>
<evidence type="ECO:0000259" key="3">
    <source>
        <dbReference type="SMART" id="SM00912"/>
    </source>
</evidence>
<feature type="domain" description="Filamentous haemagglutinin FhaB/tRNA nuclease CdiA-like TPS" evidence="3">
    <location>
        <begin position="51"/>
        <end position="171"/>
    </location>
</feature>
<sequence>MMMKKSRFDLSVSGKIAAALTLAFVLADAVQAGGIVAAGGNGQQPQVSTAGNGAQVINITAPTAGGVSVNQYQDFNVGKPGAVFNNALQAGQSQLAGQLGANAQLGGNQASVILNEVVSRNPSLLLGKQEVFGKAADYVLANPNGIACNGCGFINIPRASLVVGAANLQNGAISSLQAANNGNALSINGGGASGVNVLDLIAPRLDIRGNVSANDAIRVRAGFNTVDYASGQITATAAAPDGVGKLDSYFLGAMQAGRINIVSTAAGAGVNVGGNLSGGDELTVNSAGALAVQAAQLKGKQLALNGASVDISGRVDSETSNDSKHDESWFIWKTGESNSASSKTDASVKRASLQGDNVSISASGNAHVGAADIQGQDVKLSAASVNLDGQLAQSSASSSDHAWKNSWAFNQDKSSATQEQSVARIKAGHDADISSTGGDIAIAGASVQAGNNLKLNAVGGVQLSALTETDTSSDVGNRKNDGAALETGSWNNSSSQQRLVQAQLRAGNALGVSASGDINGQAAILQSGGDAILSAQGKATLATQTSANSSSVQNGKTYWGGIGGGGNQNNSNSATLNTGSAVNAGGKLFINGDAGIAINGSQAKGAQGAYAKTQSGGVVIDSALDLTQTDTDQRTGTAFNITSSSSKGSSSQQTAVGSALKSDADLQLISAGDVAVTGSLLKAAQALDIQAVGDIKVASQASETHSQSSDTQLALRGVGAETGDKQYSGGVRLEHTSTDQQLDQTSQSGSQLSGGSVKLAAGNDLTVTGSKLESAGDASLAGQNVSLNAAQNTSHSDKATTVTGGGLYLTGGLDKAGAGIEFGQNSNRTVSDGSTAQATEVKTGGKLDITAGNGMGGVQNQGSQIKSGGAVNITAGDVSNQAAVNQQSTQQTSSHWGVDVGVNVDYSGITRPIANAGGSVAKGDVAGAAGQAANLGAANLGVDVSATGGSGKSQSQSSTAQATSIAGASVNVTAGGALNDQATQYQATQGPVSISADSHQMTAAANTQSQSSQSSEGGATVRVYTTTGEDINVKGSGQGSYSSSQSASSNAVTGSIQSTGGVSIKVNNDASYQGAAINGGSGQASIQAGGKLALTQADNTSSSQQHAVGGAAGLTISTSPIDGGNKLGGSGNLAVNNQQSQAASSQAVTGSVQSAGGIALTSGNGLTVQGGSLASGGDIKLQSDGKVSLQAANGSDSKTGSGWGFSVNAGGNNSNGKDASAKGFNVGGGMQLSSQNEANTAQSGTQVTSGGALSVSSGATGNNAVALQGSQLTGKTVNVSADNGGISLQSAQNGSQKNDWSANANLGGGAGNSVAKENGQPKADGASKTYQANGGFDVKVDQQDKLTNANAAIKGDQVNLKADGQLTLAGGNINAGKVDGSIGGNVVVQSQQDRNNSNHVEVGLNVNSSNAKNPSLVDQAANLTGPLSDKVKEKATDAVNTAADKVEDKYNSFAFKNGLKEDTTQPVAFNKDANGGSVTLPAQPTSGEAKSGVVDSALRKGGNTLKDKLLNPQDKGTQVSAVIDVSVKSDNGVGTVSAISGDQGVNLAVGGKVQLTGGRIDSSAGKVSLGDAKVETANIQTSSYTGTGGVKLDGTPAAIIQQAVKDVTSGKAPLMHVDIDNQKQAVTGAVKSGT</sequence>
<feature type="compositionally biased region" description="Polar residues" evidence="1">
    <location>
        <begin position="998"/>
        <end position="1007"/>
    </location>
</feature>
<keyword evidence="2" id="KW-0732">Signal</keyword>
<keyword evidence="5" id="KW-1185">Reference proteome</keyword>